<gene>
    <name evidence="14" type="ORF">PFX98_16330</name>
</gene>
<feature type="domain" description="Peptidase S8/S53" evidence="12">
    <location>
        <begin position="175"/>
        <end position="611"/>
    </location>
</feature>
<evidence type="ECO:0000256" key="7">
    <source>
        <dbReference type="ARBA" id="ARBA00022825"/>
    </source>
</evidence>
<dbReference type="PANTHER" id="PTHR43806:SF11">
    <property type="entry name" value="CEREVISIN-RELATED"/>
    <property type="match status" value="1"/>
</dbReference>
<dbReference type="Gene3D" id="3.40.50.200">
    <property type="entry name" value="Peptidase S8/S53 domain"/>
    <property type="match status" value="1"/>
</dbReference>
<dbReference type="SUPFAM" id="SSF52025">
    <property type="entry name" value="PA domain"/>
    <property type="match status" value="1"/>
</dbReference>
<dbReference type="SUPFAM" id="SSF52743">
    <property type="entry name" value="Subtilisin-like"/>
    <property type="match status" value="1"/>
</dbReference>
<protein>
    <submittedName>
        <fullName evidence="14">S8 family serine peptidase</fullName>
    </submittedName>
</protein>
<evidence type="ECO:0000256" key="11">
    <source>
        <dbReference type="SAM" id="SignalP"/>
    </source>
</evidence>
<evidence type="ECO:0000259" key="12">
    <source>
        <dbReference type="Pfam" id="PF00082"/>
    </source>
</evidence>
<dbReference type="EMBL" id="CP116346">
    <property type="protein sequence ID" value="WIT10472.1"/>
    <property type="molecule type" value="Genomic_DNA"/>
</dbReference>
<evidence type="ECO:0000256" key="1">
    <source>
        <dbReference type="ARBA" id="ARBA00011073"/>
    </source>
</evidence>
<name>A0AA95NCV0_9BURK</name>
<dbReference type="Proteomes" id="UP001177769">
    <property type="component" value="Chromosome"/>
</dbReference>
<keyword evidence="4 9" id="KW-0645">Protease</keyword>
<feature type="domain" description="PA" evidence="13">
    <location>
        <begin position="431"/>
        <end position="500"/>
    </location>
</feature>
<evidence type="ECO:0000256" key="6">
    <source>
        <dbReference type="ARBA" id="ARBA00022801"/>
    </source>
</evidence>
<keyword evidence="2" id="KW-0134">Cell wall</keyword>
<feature type="signal peptide" evidence="11">
    <location>
        <begin position="1"/>
        <end position="27"/>
    </location>
</feature>
<keyword evidence="15" id="KW-1185">Reference proteome</keyword>
<dbReference type="InterPro" id="IPR050131">
    <property type="entry name" value="Peptidase_S8_subtilisin-like"/>
</dbReference>
<dbReference type="PROSITE" id="PS51892">
    <property type="entry name" value="SUBTILASE"/>
    <property type="match status" value="1"/>
</dbReference>
<comment type="similarity">
    <text evidence="1 9 10">Belongs to the peptidase S8 family.</text>
</comment>
<evidence type="ECO:0000256" key="9">
    <source>
        <dbReference type="PROSITE-ProRule" id="PRU01240"/>
    </source>
</evidence>
<dbReference type="KEGG" id="pais:PFX98_16330"/>
<evidence type="ECO:0000256" key="5">
    <source>
        <dbReference type="ARBA" id="ARBA00022729"/>
    </source>
</evidence>
<dbReference type="InterPro" id="IPR015500">
    <property type="entry name" value="Peptidase_S8_subtilisin-rel"/>
</dbReference>
<reference evidence="14" key="1">
    <citation type="submission" date="2023-01" db="EMBL/GenBank/DDBJ databases">
        <title>Whole genome sequence of Paucibacter sp. S2-9 isolated from pond sediment.</title>
        <authorList>
            <person name="Jung J.Y."/>
        </authorList>
    </citation>
    <scope>NUCLEOTIDE SEQUENCE</scope>
    <source>
        <strain evidence="14">S2-9</strain>
    </source>
</reference>
<keyword evidence="5 11" id="KW-0732">Signal</keyword>
<evidence type="ECO:0000256" key="2">
    <source>
        <dbReference type="ARBA" id="ARBA00022512"/>
    </source>
</evidence>
<accession>A0AA95NCV0</accession>
<dbReference type="InterPro" id="IPR023827">
    <property type="entry name" value="Peptidase_S8_Asp-AS"/>
</dbReference>
<feature type="active site" description="Charge relay system" evidence="8 9">
    <location>
        <position position="575"/>
    </location>
</feature>
<dbReference type="InterPro" id="IPR003137">
    <property type="entry name" value="PA_domain"/>
</dbReference>
<feature type="active site" description="Charge relay system" evidence="8 9">
    <location>
        <position position="184"/>
    </location>
</feature>
<dbReference type="InterPro" id="IPR034213">
    <property type="entry name" value="S8_Vpr-like"/>
</dbReference>
<evidence type="ECO:0000313" key="14">
    <source>
        <dbReference type="EMBL" id="WIT10472.1"/>
    </source>
</evidence>
<dbReference type="GO" id="GO:0004252">
    <property type="term" value="F:serine-type endopeptidase activity"/>
    <property type="evidence" value="ECO:0007669"/>
    <property type="project" value="UniProtKB-UniRule"/>
</dbReference>
<dbReference type="Pfam" id="PF02225">
    <property type="entry name" value="PA"/>
    <property type="match status" value="1"/>
</dbReference>
<dbReference type="Gene3D" id="3.50.30.30">
    <property type="match status" value="1"/>
</dbReference>
<dbReference type="GO" id="GO:0006508">
    <property type="term" value="P:proteolysis"/>
    <property type="evidence" value="ECO:0007669"/>
    <property type="project" value="UniProtKB-KW"/>
</dbReference>
<dbReference type="PANTHER" id="PTHR43806">
    <property type="entry name" value="PEPTIDASE S8"/>
    <property type="match status" value="1"/>
</dbReference>
<keyword evidence="3" id="KW-0964">Secreted</keyword>
<evidence type="ECO:0000256" key="10">
    <source>
        <dbReference type="RuleBase" id="RU003355"/>
    </source>
</evidence>
<feature type="chain" id="PRO_5041739794" evidence="11">
    <location>
        <begin position="28"/>
        <end position="1034"/>
    </location>
</feature>
<keyword evidence="6 9" id="KW-0378">Hydrolase</keyword>
<evidence type="ECO:0000256" key="4">
    <source>
        <dbReference type="ARBA" id="ARBA00022670"/>
    </source>
</evidence>
<dbReference type="CDD" id="cd07474">
    <property type="entry name" value="Peptidases_S8_subtilisin_Vpr-like"/>
    <property type="match status" value="1"/>
</dbReference>
<dbReference type="PRINTS" id="PR00723">
    <property type="entry name" value="SUBTILISIN"/>
</dbReference>
<dbReference type="Pfam" id="PF00082">
    <property type="entry name" value="Peptidase_S8"/>
    <property type="match status" value="1"/>
</dbReference>
<dbReference type="AlphaFoldDB" id="A0AA95NCV0"/>
<dbReference type="InterPro" id="IPR023828">
    <property type="entry name" value="Peptidase_S8_Ser-AS"/>
</dbReference>
<dbReference type="InterPro" id="IPR000209">
    <property type="entry name" value="Peptidase_S8/S53_dom"/>
</dbReference>
<sequence length="1034" mass="103131">MNARHHHSVRLLLSLAALLTVQLSAQAQQPLSVDALALPSPVLAADQGPKLAQQSGAVQVALRLSDPPLALAVGTNAKRLGSSMTLAQRQAYMAAIKSKQDSLAAQVQGMGGRELARVSKAYNALVISVDASKLPQVAKLAGVTAVRPVVDHQISLATTVPYVGATALHNLGLTGSGVKIAVLDSGIDYTHRNLGGSGQLADFSAAATAAAGVAPAALFPSAKVIGGYDFVGEAWPSGALAPDPNPIDAGSGSGHGTHVADIAAGASQDGLHKGVAPGAKLYAVKVCSSVATSCSGIAILQGLDWAMDPRGDLSFTDAADVVNLSLGANYGQRENPSTEAVSNVVRFGIVAAVAAGNAGDRPYIVSSPSNAPEAISVAQTSMPTAKAIPLVVNSPPAIAGTYGNTATVDWAPIVSGFSGAVRRAGASGTAASLACAAADTIDFTGMVALIDRGTCAVSIKVANAAAKGAIGVLIANNAAGDAPSFSFGGGSPLVETLVVTQSIGNTLKTALLSSAVLVSVSPAVSIPLVGSMASTSARGPTYNFSLVKPEIGAPGASVSALNGTGADEGGFGGTSGATPMIAGSAALLLQKFPSASPAEIKARLMNAANQAVYTNPATVPGELAPVSRIGAGELRVDAAAALNTGIWDASNPYSVGLSFGAVNATGISTLSKKVAVRNYSPSPRTYQITRSFRYANDAASGAVTLSAPASITVPANGTAAFGLSLSIDASKLPAWPLGAASSQGTGALLQLAEFDGYITVSDGSETAAVPWHVLPRKSAGVSATTSVNLGGTGSGVMTLTNAAGAIAGQTDVFALTGTSAQSSTVLPPYGGGQVLVDLKAVGVRPASSGGSLAVQFAMAGFGSRAHPAYPAEFDIYVDANNDGVDDYVIYNSENGGFGVTGQTVITVVNLRTNAAVTRFFASADLNSPNLVATVLASDIGITSASQKFRFSVLAFDNYFTGDLTDAVTNMVHTLDTPRYAAASSGVVTPIGGSGNIGISSPAGGGVASPSQTGFLLLHTSAKTGRESDIVLVTP</sequence>
<evidence type="ECO:0000259" key="13">
    <source>
        <dbReference type="Pfam" id="PF02225"/>
    </source>
</evidence>
<dbReference type="RefSeq" id="WP_285231542.1">
    <property type="nucleotide sequence ID" value="NZ_CP116346.1"/>
</dbReference>
<dbReference type="PROSITE" id="PS00138">
    <property type="entry name" value="SUBTILASE_SER"/>
    <property type="match status" value="1"/>
</dbReference>
<feature type="active site" description="Charge relay system" evidence="8 9">
    <location>
        <position position="255"/>
    </location>
</feature>
<evidence type="ECO:0000256" key="8">
    <source>
        <dbReference type="PIRSR" id="PIRSR615500-1"/>
    </source>
</evidence>
<evidence type="ECO:0000256" key="3">
    <source>
        <dbReference type="ARBA" id="ARBA00022525"/>
    </source>
</evidence>
<dbReference type="PROSITE" id="PS00136">
    <property type="entry name" value="SUBTILASE_ASP"/>
    <property type="match status" value="1"/>
</dbReference>
<dbReference type="InterPro" id="IPR036852">
    <property type="entry name" value="Peptidase_S8/S53_dom_sf"/>
</dbReference>
<proteinExistence type="inferred from homology"/>
<keyword evidence="7 9" id="KW-0720">Serine protease</keyword>
<evidence type="ECO:0000313" key="15">
    <source>
        <dbReference type="Proteomes" id="UP001177769"/>
    </source>
</evidence>
<organism evidence="14 15">
    <name type="scientific">Paucibacter sediminis</name>
    <dbReference type="NCBI Taxonomy" id="3019553"/>
    <lineage>
        <taxon>Bacteria</taxon>
        <taxon>Pseudomonadati</taxon>
        <taxon>Pseudomonadota</taxon>
        <taxon>Betaproteobacteria</taxon>
        <taxon>Burkholderiales</taxon>
        <taxon>Sphaerotilaceae</taxon>
        <taxon>Roseateles</taxon>
    </lineage>
</organism>
<dbReference type="InterPro" id="IPR046450">
    <property type="entry name" value="PA_dom_sf"/>
</dbReference>